<gene>
    <name evidence="1" type="ORF">BS297_30390</name>
</gene>
<name>A0A5N5DV17_RHOER</name>
<reference evidence="1 2" key="1">
    <citation type="journal article" date="2017" name="Poromechanics V (2013)">
        <title>Genomic Characterization of the Arsenic-Tolerant Actinobacterium, &lt;i&gt;Rhodococcus erythropolis&lt;/i&gt; S43.</title>
        <authorList>
            <person name="Retamal-Morales G."/>
            <person name="Mehnert M."/>
            <person name="Schwabe R."/>
            <person name="Tischler D."/>
            <person name="Schloemann M."/>
            <person name="Levican G.J."/>
        </authorList>
    </citation>
    <scope>NUCLEOTIDE SEQUENCE [LARGE SCALE GENOMIC DNA]</scope>
    <source>
        <strain evidence="1 2">S43</strain>
    </source>
</reference>
<evidence type="ECO:0000313" key="2">
    <source>
        <dbReference type="Proteomes" id="UP000325576"/>
    </source>
</evidence>
<dbReference type="AlphaFoldDB" id="A0A5N5DV17"/>
<comment type="caution">
    <text evidence="1">The sequence shown here is derived from an EMBL/GenBank/DDBJ whole genome shotgun (WGS) entry which is preliminary data.</text>
</comment>
<sequence length="195" mass="21626">MKTYRDFEWLFRDYPWTENGLHVTYVRDATPTAVIEAMTVRTLGEVRGLQGINELGWEEFSIVGAAALGNWTIALAPLAWAGSDDELMVPLSVGREVLTHSRSVEAVSSFDLWQDGVHAVHFDPLFRSDAELNPMSEAWQSRMREVGLDPDDEGPTPDGKFHLIEASFAMAANYTGVQITPEFLSTSNFVAGSDD</sequence>
<accession>A0A5N5DV17</accession>
<organism evidence="1 2">
    <name type="scientific">Rhodococcus erythropolis</name>
    <name type="common">Arthrobacter picolinophilus</name>
    <dbReference type="NCBI Taxonomy" id="1833"/>
    <lineage>
        <taxon>Bacteria</taxon>
        <taxon>Bacillati</taxon>
        <taxon>Actinomycetota</taxon>
        <taxon>Actinomycetes</taxon>
        <taxon>Mycobacteriales</taxon>
        <taxon>Nocardiaceae</taxon>
        <taxon>Rhodococcus</taxon>
        <taxon>Rhodococcus erythropolis group</taxon>
    </lineage>
</organism>
<proteinExistence type="predicted"/>
<dbReference type="EMBL" id="MRBO01000835">
    <property type="protein sequence ID" value="KAB2581513.1"/>
    <property type="molecule type" value="Genomic_DNA"/>
</dbReference>
<dbReference type="Pfam" id="PF20062">
    <property type="entry name" value="DUF6461"/>
    <property type="match status" value="1"/>
</dbReference>
<evidence type="ECO:0000313" key="1">
    <source>
        <dbReference type="EMBL" id="KAB2581513.1"/>
    </source>
</evidence>
<dbReference type="InterPro" id="IPR045592">
    <property type="entry name" value="DUF6461"/>
</dbReference>
<protein>
    <submittedName>
        <fullName evidence="1">Uncharacterized protein</fullName>
    </submittedName>
</protein>
<dbReference type="Proteomes" id="UP000325576">
    <property type="component" value="Unassembled WGS sequence"/>
</dbReference>